<accession>A0A0L0MKA6</accession>
<gene>
    <name evidence="2" type="ORF">AlmWB_00660</name>
</gene>
<evidence type="ECO:0000313" key="2">
    <source>
        <dbReference type="EMBL" id="KND62720.1"/>
    </source>
</evidence>
<evidence type="ECO:0000256" key="1">
    <source>
        <dbReference type="SAM" id="Phobius"/>
    </source>
</evidence>
<comment type="caution">
    <text evidence="2">The sequence shown here is derived from an EMBL/GenBank/DDBJ whole genome shotgun (WGS) entry which is preliminary data.</text>
</comment>
<dbReference type="PATRIC" id="fig|198422.3.peg.318"/>
<proteinExistence type="predicted"/>
<dbReference type="Proteomes" id="UP000037086">
    <property type="component" value="Unassembled WGS sequence"/>
</dbReference>
<evidence type="ECO:0000313" key="3">
    <source>
        <dbReference type="Proteomes" id="UP000037086"/>
    </source>
</evidence>
<keyword evidence="1" id="KW-0472">Membrane</keyword>
<dbReference type="RefSeq" id="WP_050337007.1">
    <property type="nucleotide sequence ID" value="NZ_JPSQ01000007.1"/>
</dbReference>
<dbReference type="AlphaFoldDB" id="A0A0L0MKA6"/>
<organism evidence="2 3">
    <name type="scientific">Candidatus Phytoplasma phoenicium</name>
    <dbReference type="NCBI Taxonomy" id="198422"/>
    <lineage>
        <taxon>Bacteria</taxon>
        <taxon>Bacillati</taxon>
        <taxon>Mycoplasmatota</taxon>
        <taxon>Mollicutes</taxon>
        <taxon>Acholeplasmatales</taxon>
        <taxon>Acholeplasmataceae</taxon>
        <taxon>Candidatus Phytoplasma</taxon>
        <taxon>16SrIX (Pigeon pea witches'-broom group)</taxon>
    </lineage>
</organism>
<reference evidence="2 3" key="1">
    <citation type="journal article" date="2015" name="BMC Microbiol.">
        <title>'Candidatus Phytoplasma phoenicium' associated with almond witches'-broom disease: from draft genome to genetic diversity among strain populations.</title>
        <authorList>
            <person name="Quaglino F."/>
            <person name="Kube M."/>
            <person name="Jawhari M."/>
            <person name="Abou-Jawdah Y."/>
            <person name="Siewert C."/>
            <person name="Choueiri E."/>
            <person name="Sobh H."/>
            <person name="Casati P."/>
            <person name="Tedeschi R."/>
            <person name="Molino Lova M."/>
            <person name="Alma A."/>
            <person name="Bianco P.A."/>
        </authorList>
    </citation>
    <scope>NUCLEOTIDE SEQUENCE [LARGE SCALE GENOMIC DNA]</scope>
    <source>
        <strain evidence="2 3">SA213</strain>
    </source>
</reference>
<sequence>MEIWQKKSTYLQLIILIFMIFTTWNFLYNNYWKEQINNPYNQHLKDIHQIEKKVDKFKQQNRNNFQKINEKIDNLLLYTQTKQI</sequence>
<protein>
    <submittedName>
        <fullName evidence="2">Uncharacterized protein</fullName>
    </submittedName>
</protein>
<feature type="transmembrane region" description="Helical" evidence="1">
    <location>
        <begin position="9"/>
        <end position="28"/>
    </location>
</feature>
<name>A0A0L0MKA6_9MOLU</name>
<keyword evidence="1" id="KW-0812">Transmembrane</keyword>
<dbReference type="EMBL" id="JPSQ01000007">
    <property type="protein sequence ID" value="KND62720.1"/>
    <property type="molecule type" value="Genomic_DNA"/>
</dbReference>
<keyword evidence="3" id="KW-1185">Reference proteome</keyword>
<keyword evidence="1" id="KW-1133">Transmembrane helix</keyword>